<dbReference type="GO" id="GO:0009982">
    <property type="term" value="F:pseudouridine synthase activity"/>
    <property type="evidence" value="ECO:0007669"/>
    <property type="project" value="InterPro"/>
</dbReference>
<dbReference type="PROSITE" id="PS01129">
    <property type="entry name" value="PSI_RLU"/>
    <property type="match status" value="1"/>
</dbReference>
<dbReference type="PANTHER" id="PTHR21600">
    <property type="entry name" value="MITOCHONDRIAL RNA PSEUDOURIDINE SYNTHASE"/>
    <property type="match status" value="1"/>
</dbReference>
<protein>
    <submittedName>
        <fullName evidence="4">RNA pseudouridine synthase</fullName>
    </submittedName>
</protein>
<dbReference type="Proteomes" id="UP000515237">
    <property type="component" value="Chromosome"/>
</dbReference>
<reference evidence="4 5" key="1">
    <citation type="journal article" date="2018" name="Int. J. Syst. Evol. Microbiol.">
        <title>Adhaeribacter swui sp. nov., isolated from wet mud.</title>
        <authorList>
            <person name="Kim D.U."/>
            <person name="Kim K.W."/>
            <person name="Kang M.S."/>
            <person name="Kim J.Y."/>
            <person name="Jang J.H."/>
            <person name="Kim M.K."/>
        </authorList>
    </citation>
    <scope>NUCLEOTIDE SEQUENCE [LARGE SCALE GENOMIC DNA]</scope>
    <source>
        <strain evidence="4 5">KCTC 52873</strain>
    </source>
</reference>
<dbReference type="EMBL" id="CP055156">
    <property type="protein sequence ID" value="QNF35545.1"/>
    <property type="molecule type" value="Genomic_DNA"/>
</dbReference>
<dbReference type="GO" id="GO:0003723">
    <property type="term" value="F:RNA binding"/>
    <property type="evidence" value="ECO:0007669"/>
    <property type="project" value="InterPro"/>
</dbReference>
<keyword evidence="5" id="KW-1185">Reference proteome</keyword>
<comment type="similarity">
    <text evidence="1">Belongs to the pseudouridine synthase RluA family.</text>
</comment>
<dbReference type="Pfam" id="PF00849">
    <property type="entry name" value="PseudoU_synth_2"/>
    <property type="match status" value="1"/>
</dbReference>
<dbReference type="InterPro" id="IPR006224">
    <property type="entry name" value="PsdUridine_synth_RluA-like_CS"/>
</dbReference>
<proteinExistence type="inferred from homology"/>
<organism evidence="4 5">
    <name type="scientific">Adhaeribacter swui</name>
    <dbReference type="NCBI Taxonomy" id="2086471"/>
    <lineage>
        <taxon>Bacteria</taxon>
        <taxon>Pseudomonadati</taxon>
        <taxon>Bacteroidota</taxon>
        <taxon>Cytophagia</taxon>
        <taxon>Cytophagales</taxon>
        <taxon>Hymenobacteraceae</taxon>
        <taxon>Adhaeribacter</taxon>
    </lineage>
</organism>
<dbReference type="InterPro" id="IPR006145">
    <property type="entry name" value="PsdUridine_synth_RsuA/RluA"/>
</dbReference>
<sequence>MLDIGRLVVYEDNHIIVINKPAGVLVQGDETGDVPLSELVKNYLKEKYQKPGNVFTGVVHRLDRPVSGIVLLAKTSKALSRMNEQFRSNTIHKTYLAVTSKPPISKEAHLIHWLVKDEKRNVTQAFSKEVPKSLRAELSYQFMSQEQEFSLVQVKPVTGRPHQIRVQLATQKSPIVGDVKYGAPQLLPDKSICLHAFRLNFVHPVRQEKVVVSALPPSTFPWNLFQQKINLLVSQ</sequence>
<dbReference type="KEGG" id="aswu:HUW51_23595"/>
<dbReference type="CDD" id="cd02869">
    <property type="entry name" value="PseudoU_synth_RluA_like"/>
    <property type="match status" value="1"/>
</dbReference>
<dbReference type="AlphaFoldDB" id="A0A7G7GEG1"/>
<dbReference type="InterPro" id="IPR050188">
    <property type="entry name" value="RluA_PseudoU_synthase"/>
</dbReference>
<evidence type="ECO:0000313" key="4">
    <source>
        <dbReference type="EMBL" id="QNF35545.1"/>
    </source>
</evidence>
<evidence type="ECO:0000256" key="2">
    <source>
        <dbReference type="ARBA" id="ARBA00023235"/>
    </source>
</evidence>
<dbReference type="PANTHER" id="PTHR21600:SF83">
    <property type="entry name" value="PSEUDOURIDYLATE SYNTHASE RPUSD4, MITOCHONDRIAL"/>
    <property type="match status" value="1"/>
</dbReference>
<dbReference type="SUPFAM" id="SSF55120">
    <property type="entry name" value="Pseudouridine synthase"/>
    <property type="match status" value="1"/>
</dbReference>
<name>A0A7G7GEG1_9BACT</name>
<keyword evidence="2" id="KW-0413">Isomerase</keyword>
<gene>
    <name evidence="4" type="ORF">HUW51_23595</name>
</gene>
<evidence type="ECO:0000313" key="5">
    <source>
        <dbReference type="Proteomes" id="UP000515237"/>
    </source>
</evidence>
<dbReference type="GO" id="GO:0001522">
    <property type="term" value="P:pseudouridine synthesis"/>
    <property type="evidence" value="ECO:0007669"/>
    <property type="project" value="InterPro"/>
</dbReference>
<dbReference type="GO" id="GO:0140098">
    <property type="term" value="F:catalytic activity, acting on RNA"/>
    <property type="evidence" value="ECO:0007669"/>
    <property type="project" value="UniProtKB-ARBA"/>
</dbReference>
<dbReference type="GO" id="GO:0006396">
    <property type="term" value="P:RNA processing"/>
    <property type="evidence" value="ECO:0007669"/>
    <property type="project" value="UniProtKB-ARBA"/>
</dbReference>
<accession>A0A7G7GEG1</accession>
<dbReference type="InterPro" id="IPR020103">
    <property type="entry name" value="PsdUridine_synth_cat_dom_sf"/>
</dbReference>
<dbReference type="RefSeq" id="WP_185272036.1">
    <property type="nucleotide sequence ID" value="NZ_CP055156.1"/>
</dbReference>
<dbReference type="Gene3D" id="3.30.2350.10">
    <property type="entry name" value="Pseudouridine synthase"/>
    <property type="match status" value="1"/>
</dbReference>
<evidence type="ECO:0000259" key="3">
    <source>
        <dbReference type="Pfam" id="PF00849"/>
    </source>
</evidence>
<evidence type="ECO:0000256" key="1">
    <source>
        <dbReference type="ARBA" id="ARBA00010876"/>
    </source>
</evidence>
<feature type="domain" description="Pseudouridine synthase RsuA/RluA-like" evidence="3">
    <location>
        <begin position="14"/>
        <end position="169"/>
    </location>
</feature>